<evidence type="ECO:0000256" key="3">
    <source>
        <dbReference type="PIRSR" id="PIRSR618191-1"/>
    </source>
</evidence>
<keyword evidence="9" id="KW-1185">Reference proteome</keyword>
<name>A0A8I2HAA2_9GAMM</name>
<sequence>MPIINIKITKEGVTPAQKQALIKGATQLMVDVLDKAPQVTFIIIEEVETDDWGIGFDQVSMLRQQNLNPK</sequence>
<evidence type="ECO:0000256" key="4">
    <source>
        <dbReference type="RuleBase" id="RU362032"/>
    </source>
</evidence>
<evidence type="ECO:0000313" key="6">
    <source>
        <dbReference type="EMBL" id="NLR23999.1"/>
    </source>
</evidence>
<keyword evidence="2 4" id="KW-0413">Isomerase</keyword>
<dbReference type="Gene3D" id="3.30.429.10">
    <property type="entry name" value="Macrophage Migration Inhibitory Factor"/>
    <property type="match status" value="1"/>
</dbReference>
<dbReference type="PANTHER" id="PTHR35530">
    <property type="entry name" value="TAUTOMERASE-RELATED"/>
    <property type="match status" value="1"/>
</dbReference>
<dbReference type="InterPro" id="IPR014347">
    <property type="entry name" value="Tautomerase/MIF_sf"/>
</dbReference>
<dbReference type="PANTHER" id="PTHR35530:SF1">
    <property type="entry name" value="2-HYDROXYMUCONATE TAUTOMERASE"/>
    <property type="match status" value="1"/>
</dbReference>
<accession>A0A8I2HAA2</accession>
<evidence type="ECO:0000256" key="2">
    <source>
        <dbReference type="ARBA" id="ARBA00023235"/>
    </source>
</evidence>
<dbReference type="AlphaFoldDB" id="A0A8I2HAA2"/>
<dbReference type="Proteomes" id="UP000646877">
    <property type="component" value="Unassembled WGS sequence"/>
</dbReference>
<evidence type="ECO:0000259" key="5">
    <source>
        <dbReference type="Pfam" id="PF01361"/>
    </source>
</evidence>
<dbReference type="EC" id="5.3.2.-" evidence="4"/>
<evidence type="ECO:0000313" key="7">
    <source>
        <dbReference type="EMBL" id="WOX30961.1"/>
    </source>
</evidence>
<dbReference type="EMBL" id="WEIA01000022">
    <property type="protein sequence ID" value="NLR23999.1"/>
    <property type="molecule type" value="Genomic_DNA"/>
</dbReference>
<dbReference type="Proteomes" id="UP001304419">
    <property type="component" value="Chromosome 2"/>
</dbReference>
<dbReference type="NCBIfam" id="TIGR00013">
    <property type="entry name" value="taut"/>
    <property type="match status" value="1"/>
</dbReference>
<evidence type="ECO:0000256" key="1">
    <source>
        <dbReference type="ARBA" id="ARBA00006723"/>
    </source>
</evidence>
<protein>
    <recommendedName>
        <fullName evidence="4">Tautomerase</fullName>
        <ecNumber evidence="4">5.3.2.-</ecNumber>
    </recommendedName>
</protein>
<organism evidence="6 8">
    <name type="scientific">Pseudoalteromonas maricaloris</name>
    <dbReference type="NCBI Taxonomy" id="184924"/>
    <lineage>
        <taxon>Bacteria</taxon>
        <taxon>Pseudomonadati</taxon>
        <taxon>Pseudomonadota</taxon>
        <taxon>Gammaproteobacteria</taxon>
        <taxon>Alteromonadales</taxon>
        <taxon>Pseudoalteromonadaceae</taxon>
        <taxon>Pseudoalteromonas</taxon>
    </lineage>
</organism>
<reference evidence="7 9" key="2">
    <citation type="submission" date="2023-10" db="EMBL/GenBank/DDBJ databases">
        <title>To unveil natural product biosynthetic capacity in Pseudoalteromonas.</title>
        <authorList>
            <person name="Wang J."/>
        </authorList>
    </citation>
    <scope>NUCLEOTIDE SEQUENCE [LARGE SCALE GENOMIC DNA]</scope>
    <source>
        <strain evidence="7 9">DSM 15914</strain>
    </source>
</reference>
<dbReference type="GO" id="GO:0016853">
    <property type="term" value="F:isomerase activity"/>
    <property type="evidence" value="ECO:0007669"/>
    <property type="project" value="UniProtKB-UniRule"/>
</dbReference>
<reference evidence="6" key="1">
    <citation type="submission" date="2019-10" db="EMBL/GenBank/DDBJ databases">
        <authorList>
            <person name="Paulsen S."/>
        </authorList>
    </citation>
    <scope>NUCLEOTIDE SEQUENCE</scope>
    <source>
        <strain evidence="6">LMG 19692</strain>
    </source>
</reference>
<dbReference type="InterPro" id="IPR004370">
    <property type="entry name" value="4-OT-like_dom"/>
</dbReference>
<dbReference type="EMBL" id="CP137579">
    <property type="protein sequence ID" value="WOX30961.1"/>
    <property type="molecule type" value="Genomic_DNA"/>
</dbReference>
<gene>
    <name evidence="6" type="ORF">F9Y85_22325</name>
    <name evidence="7" type="ORF">R5H13_24120</name>
</gene>
<evidence type="ECO:0000313" key="8">
    <source>
        <dbReference type="Proteomes" id="UP000646877"/>
    </source>
</evidence>
<dbReference type="SUPFAM" id="SSF55331">
    <property type="entry name" value="Tautomerase/MIF"/>
    <property type="match status" value="1"/>
</dbReference>
<proteinExistence type="inferred from homology"/>
<feature type="domain" description="4-oxalocrotonate tautomerase-like" evidence="5">
    <location>
        <begin position="2"/>
        <end position="55"/>
    </location>
</feature>
<dbReference type="InterPro" id="IPR018191">
    <property type="entry name" value="4-OT"/>
</dbReference>
<comment type="similarity">
    <text evidence="1 4">Belongs to the 4-oxalocrotonate tautomerase family.</text>
</comment>
<feature type="active site" description="Proton acceptor; via imino nitrogen" evidence="3">
    <location>
        <position position="2"/>
    </location>
</feature>
<dbReference type="RefSeq" id="WP_039491242.1">
    <property type="nucleotide sequence ID" value="NZ_CBCSDF010000024.1"/>
</dbReference>
<dbReference type="Pfam" id="PF01361">
    <property type="entry name" value="Tautomerase"/>
    <property type="match status" value="1"/>
</dbReference>
<evidence type="ECO:0000313" key="9">
    <source>
        <dbReference type="Proteomes" id="UP001304419"/>
    </source>
</evidence>